<sequence>MLIYYLIICALKFAKGEPNFVLILTDDQDLLLNGMVPMTKTVQLVANNGKTFQNAYVNTPLCCPSRSTILTGQYIHNTGVSNNSLEGNCSSAAWQENLEPFSIASLLKKNKNYVNFYAGKYMNQYGSEAAGGLHHVPEGYDWWIGLKGNSKYYNYTLSINGTSRHFSGDYLTDVLARYSLNFLDNKPGNRPFFMTIATPAPHAPFTPAERHKNVFKNATAPRTPSFNHSSSNKHWLVHMPPEFLPTDARILDNVQQLRLESLLAVDELVDKVVEKLKSLSLFEDTYVIYMSDNGFHIGQFGQPWDKRQPYETDLRIPLIISGPNISKKSLEEFPVSAADIAPTVLDIAGVPIPANIDGRSFKERLFSSRKKLYNERIFIEYRGEANAKSIDDDCPWKYDKHLSECSVQQWCKCQDSRNNTYACVLELSDVGKFKFCEFYDEKHTYEAYDLITDPYELNNVVNDLNSTSLMSYKGIMRKFRTCTGRNCRKISRKSSL</sequence>
<dbReference type="EMBL" id="OU900098">
    <property type="protein sequence ID" value="CAG9861995.1"/>
    <property type="molecule type" value="Genomic_DNA"/>
</dbReference>
<organism evidence="9 10">
    <name type="scientific">Phyllotreta striolata</name>
    <name type="common">Striped flea beetle</name>
    <name type="synonym">Crioceris striolata</name>
    <dbReference type="NCBI Taxonomy" id="444603"/>
    <lineage>
        <taxon>Eukaryota</taxon>
        <taxon>Metazoa</taxon>
        <taxon>Ecdysozoa</taxon>
        <taxon>Arthropoda</taxon>
        <taxon>Hexapoda</taxon>
        <taxon>Insecta</taxon>
        <taxon>Pterygota</taxon>
        <taxon>Neoptera</taxon>
        <taxon>Endopterygota</taxon>
        <taxon>Coleoptera</taxon>
        <taxon>Polyphaga</taxon>
        <taxon>Cucujiformia</taxon>
        <taxon>Chrysomeloidea</taxon>
        <taxon>Chrysomelidae</taxon>
        <taxon>Galerucinae</taxon>
        <taxon>Alticini</taxon>
        <taxon>Phyllotreta</taxon>
    </lineage>
</organism>
<accession>A0A9N9TWR3</accession>
<evidence type="ECO:0000256" key="5">
    <source>
        <dbReference type="ARBA" id="ARBA00023180"/>
    </source>
</evidence>
<dbReference type="Proteomes" id="UP001153712">
    <property type="component" value="Chromosome 5"/>
</dbReference>
<reference evidence="9" key="1">
    <citation type="submission" date="2022-01" db="EMBL/GenBank/DDBJ databases">
        <authorList>
            <person name="King R."/>
        </authorList>
    </citation>
    <scope>NUCLEOTIDE SEQUENCE</scope>
</reference>
<dbReference type="GO" id="GO:0030203">
    <property type="term" value="P:glycosaminoglycan metabolic process"/>
    <property type="evidence" value="ECO:0007669"/>
    <property type="project" value="InterPro"/>
</dbReference>
<dbReference type="InterPro" id="IPR024607">
    <property type="entry name" value="Sulfatase_CS"/>
</dbReference>
<dbReference type="GO" id="GO:0005539">
    <property type="term" value="F:glycosaminoglycan binding"/>
    <property type="evidence" value="ECO:0007669"/>
    <property type="project" value="TreeGrafter"/>
</dbReference>
<comment type="cofactor">
    <cofactor evidence="1">
        <name>Ca(2+)</name>
        <dbReference type="ChEBI" id="CHEBI:29108"/>
    </cofactor>
</comment>
<comment type="similarity">
    <text evidence="2">Belongs to the sulfatase family.</text>
</comment>
<evidence type="ECO:0000313" key="10">
    <source>
        <dbReference type="Proteomes" id="UP001153712"/>
    </source>
</evidence>
<proteinExistence type="inferred from homology"/>
<dbReference type="Pfam" id="PF00884">
    <property type="entry name" value="Sulfatase"/>
    <property type="match status" value="1"/>
</dbReference>
<dbReference type="PIRSF" id="PIRSF036666">
    <property type="entry name" value="G6S"/>
    <property type="match status" value="1"/>
</dbReference>
<dbReference type="InterPro" id="IPR012251">
    <property type="entry name" value="GlcNAc_6-SO4ase"/>
</dbReference>
<feature type="domain" description="Sulfatase N-terminal" evidence="8">
    <location>
        <begin position="18"/>
        <end position="350"/>
    </location>
</feature>
<evidence type="ECO:0000256" key="6">
    <source>
        <dbReference type="PIRSR" id="PIRSR036666-50"/>
    </source>
</evidence>
<dbReference type="PROSITE" id="PS00523">
    <property type="entry name" value="SULFATASE_1"/>
    <property type="match status" value="1"/>
</dbReference>
<evidence type="ECO:0000256" key="7">
    <source>
        <dbReference type="SAM" id="SignalP"/>
    </source>
</evidence>
<keyword evidence="5" id="KW-0325">Glycoprotein</keyword>
<evidence type="ECO:0000256" key="3">
    <source>
        <dbReference type="ARBA" id="ARBA00022729"/>
    </source>
</evidence>
<dbReference type="InterPro" id="IPR017850">
    <property type="entry name" value="Alkaline_phosphatase_core_sf"/>
</dbReference>
<dbReference type="PANTHER" id="PTHR43108:SF8">
    <property type="entry name" value="SD21168P"/>
    <property type="match status" value="1"/>
</dbReference>
<keyword evidence="10" id="KW-1185">Reference proteome</keyword>
<gene>
    <name evidence="9" type="ORF">PHYEVI_LOCUS8318</name>
</gene>
<evidence type="ECO:0000259" key="8">
    <source>
        <dbReference type="Pfam" id="PF00884"/>
    </source>
</evidence>
<name>A0A9N9TWR3_PHYSR</name>
<evidence type="ECO:0000256" key="2">
    <source>
        <dbReference type="ARBA" id="ARBA00008779"/>
    </source>
</evidence>
<dbReference type="CDD" id="cd16147">
    <property type="entry name" value="G6S"/>
    <property type="match status" value="1"/>
</dbReference>
<evidence type="ECO:0000313" key="9">
    <source>
        <dbReference type="EMBL" id="CAG9861995.1"/>
    </source>
</evidence>
<dbReference type="GO" id="GO:0008449">
    <property type="term" value="F:N-acetylglucosamine-6-sulfatase activity"/>
    <property type="evidence" value="ECO:0007669"/>
    <property type="project" value="InterPro"/>
</dbReference>
<dbReference type="AlphaFoldDB" id="A0A9N9TWR3"/>
<feature type="chain" id="PRO_5040178171" description="Sulfatase N-terminal domain-containing protein" evidence="7">
    <location>
        <begin position="17"/>
        <end position="496"/>
    </location>
</feature>
<keyword evidence="3 7" id="KW-0732">Signal</keyword>
<dbReference type="OrthoDB" id="96314at2759"/>
<dbReference type="PANTHER" id="PTHR43108">
    <property type="entry name" value="N-ACETYLGLUCOSAMINE-6-SULFATASE FAMILY MEMBER"/>
    <property type="match status" value="1"/>
</dbReference>
<keyword evidence="4" id="KW-0378">Hydrolase</keyword>
<dbReference type="SUPFAM" id="SSF53649">
    <property type="entry name" value="Alkaline phosphatase-like"/>
    <property type="match status" value="1"/>
</dbReference>
<feature type="signal peptide" evidence="7">
    <location>
        <begin position="1"/>
        <end position="16"/>
    </location>
</feature>
<dbReference type="InterPro" id="IPR000917">
    <property type="entry name" value="Sulfatase_N"/>
</dbReference>
<feature type="modified residue" description="3-oxoalanine (Cys)" evidence="6">
    <location>
        <position position="62"/>
    </location>
</feature>
<comment type="PTM">
    <text evidence="6">The conversion to 3-oxoalanine (also known as C-formylglycine, FGly), of a serine or cysteine residue in prokaryotes and of a cysteine residue in eukaryotes, is critical for catalytic activity.</text>
</comment>
<dbReference type="Gene3D" id="3.40.720.10">
    <property type="entry name" value="Alkaline Phosphatase, subunit A"/>
    <property type="match status" value="1"/>
</dbReference>
<protein>
    <recommendedName>
        <fullName evidence="8">Sulfatase N-terminal domain-containing protein</fullName>
    </recommendedName>
</protein>
<evidence type="ECO:0000256" key="4">
    <source>
        <dbReference type="ARBA" id="ARBA00022801"/>
    </source>
</evidence>
<evidence type="ECO:0000256" key="1">
    <source>
        <dbReference type="ARBA" id="ARBA00001913"/>
    </source>
</evidence>